<evidence type="ECO:0000313" key="1">
    <source>
        <dbReference type="EMBL" id="SJN35470.1"/>
    </source>
</evidence>
<evidence type="ECO:0000313" key="2">
    <source>
        <dbReference type="Proteomes" id="UP000188342"/>
    </source>
</evidence>
<dbReference type="AlphaFoldDB" id="A0A1R4JTP5"/>
<keyword evidence="2" id="KW-1185">Reference proteome</keyword>
<dbReference type="EMBL" id="FUKQ01000035">
    <property type="protein sequence ID" value="SJN35470.1"/>
    <property type="molecule type" value="Genomic_DNA"/>
</dbReference>
<dbReference type="OrthoDB" id="3541280at2"/>
<sequence>MVARVWKGMNGLDAYERYLAHHRHEHQRTPAPSRADFYRAKWEHESTSPTARCC</sequence>
<name>A0A1R4JTP5_9ACTN</name>
<reference evidence="1 2" key="1">
    <citation type="submission" date="2017-02" db="EMBL/GenBank/DDBJ databases">
        <authorList>
            <person name="Peterson S.W."/>
        </authorList>
    </citation>
    <scope>NUCLEOTIDE SEQUENCE [LARGE SCALE GENOMIC DNA]</scope>
    <source>
        <strain evidence="1 2">LSP_Lj1</strain>
    </source>
</reference>
<dbReference type="Proteomes" id="UP000188342">
    <property type="component" value="Unassembled WGS sequence"/>
</dbReference>
<evidence type="ECO:0008006" key="3">
    <source>
        <dbReference type="Google" id="ProtNLM"/>
    </source>
</evidence>
<proteinExistence type="predicted"/>
<accession>A0A1R4JTP5</accession>
<gene>
    <name evidence="1" type="ORF">FM114_09545</name>
</gene>
<organism evidence="1 2">
    <name type="scientific">Luteococcus japonicus LSP_Lj1</name>
    <dbReference type="NCBI Taxonomy" id="1255658"/>
    <lineage>
        <taxon>Bacteria</taxon>
        <taxon>Bacillati</taxon>
        <taxon>Actinomycetota</taxon>
        <taxon>Actinomycetes</taxon>
        <taxon>Propionibacteriales</taxon>
        <taxon>Propionibacteriaceae</taxon>
        <taxon>Luteococcus</taxon>
    </lineage>
</organism>
<dbReference type="Pfam" id="PF04328">
    <property type="entry name" value="Sel_put"/>
    <property type="match status" value="1"/>
</dbReference>
<dbReference type="InterPro" id="IPR007423">
    <property type="entry name" value="Sel_put"/>
</dbReference>
<protein>
    <recommendedName>
        <fullName evidence="3">Small protein yjiX</fullName>
    </recommendedName>
</protein>